<dbReference type="AlphaFoldDB" id="A0A1L3MTI1"/>
<keyword evidence="1" id="KW-1133">Transmembrane helix</keyword>
<dbReference type="OrthoDB" id="2721142at2"/>
<keyword evidence="3" id="KW-1185">Reference proteome</keyword>
<keyword evidence="1" id="KW-0812">Transmembrane</keyword>
<keyword evidence="1" id="KW-0472">Membrane</keyword>
<evidence type="ECO:0000313" key="3">
    <source>
        <dbReference type="Proteomes" id="UP000181936"/>
    </source>
</evidence>
<protein>
    <recommendedName>
        <fullName evidence="4">DUF4306 domain-containing protein</fullName>
    </recommendedName>
</protein>
<accession>A0A1L3MTI1</accession>
<dbReference type="Proteomes" id="UP000181936">
    <property type="component" value="Chromosome"/>
</dbReference>
<evidence type="ECO:0000313" key="2">
    <source>
        <dbReference type="EMBL" id="APH05651.1"/>
    </source>
</evidence>
<name>A0A1L3MTI1_9BACI</name>
<evidence type="ECO:0000256" key="1">
    <source>
        <dbReference type="SAM" id="Phobius"/>
    </source>
</evidence>
<organism evidence="2 3">
    <name type="scientific">Bacillus weihaiensis</name>
    <dbReference type="NCBI Taxonomy" id="1547283"/>
    <lineage>
        <taxon>Bacteria</taxon>
        <taxon>Bacillati</taxon>
        <taxon>Bacillota</taxon>
        <taxon>Bacilli</taxon>
        <taxon>Bacillales</taxon>
        <taxon>Bacillaceae</taxon>
        <taxon>Bacillus</taxon>
    </lineage>
</organism>
<reference evidence="2 3" key="1">
    <citation type="journal article" date="2016" name="Sci. Rep.">
        <title>Complete genome sequence and transcriptomic analysis of a novel marine strain Bacillus weihaiensis reveals the mechanism of brown algae degradation.</title>
        <authorList>
            <person name="Zhu Y."/>
            <person name="Chen P."/>
            <person name="Bao Y."/>
            <person name="Men Y."/>
            <person name="Zeng Y."/>
            <person name="Yang J."/>
            <person name="Sun J."/>
            <person name="Sun Y."/>
        </authorList>
    </citation>
    <scope>NUCLEOTIDE SEQUENCE [LARGE SCALE GENOMIC DNA]</scope>
    <source>
        <strain evidence="2 3">Alg07</strain>
    </source>
</reference>
<dbReference type="InterPro" id="IPR025440">
    <property type="entry name" value="DUF4306"/>
</dbReference>
<dbReference type="EMBL" id="CP016020">
    <property type="protein sequence ID" value="APH05651.1"/>
    <property type="molecule type" value="Genomic_DNA"/>
</dbReference>
<dbReference type="Pfam" id="PF14154">
    <property type="entry name" value="DUF4306"/>
    <property type="match status" value="1"/>
</dbReference>
<sequence>MKVNMIVQFGIGSLSLLFATVMAWYEGSNIIQNPSKWRYSALFTRMIDGPVQNGREILQIDYFIYAAKYYPFFPIMMIISTVYLALLIGYQLCKGHKRRFLFFFFYLAPLYCCLVE</sequence>
<evidence type="ECO:0008006" key="4">
    <source>
        <dbReference type="Google" id="ProtNLM"/>
    </source>
</evidence>
<dbReference type="RefSeq" id="WP_072580444.1">
    <property type="nucleotide sequence ID" value="NZ_CP016020.1"/>
</dbReference>
<dbReference type="KEGG" id="bwh:A9C19_13320"/>
<proteinExistence type="predicted"/>
<feature type="transmembrane region" description="Helical" evidence="1">
    <location>
        <begin position="72"/>
        <end position="93"/>
    </location>
</feature>
<gene>
    <name evidence="2" type="ORF">A9C19_13320</name>
</gene>